<dbReference type="Pfam" id="PF02042">
    <property type="entry name" value="RWP-RK"/>
    <property type="match status" value="1"/>
</dbReference>
<name>A0AAD3DSD2_9CHLO</name>
<proteinExistence type="predicted"/>
<feature type="region of interest" description="Disordered" evidence="7">
    <location>
        <begin position="561"/>
        <end position="588"/>
    </location>
</feature>
<comment type="caution">
    <text evidence="9">The sequence shown here is derived from an EMBL/GenBank/DDBJ whole genome shotgun (WGS) entry which is preliminary data.</text>
</comment>
<dbReference type="PANTHER" id="PTHR46373">
    <property type="entry name" value="PROTEIN RKD4"/>
    <property type="match status" value="1"/>
</dbReference>
<organism evidence="9 10">
    <name type="scientific">Astrephomene gubernaculifera</name>
    <dbReference type="NCBI Taxonomy" id="47775"/>
    <lineage>
        <taxon>Eukaryota</taxon>
        <taxon>Viridiplantae</taxon>
        <taxon>Chlorophyta</taxon>
        <taxon>core chlorophytes</taxon>
        <taxon>Chlorophyceae</taxon>
        <taxon>CS clade</taxon>
        <taxon>Chlamydomonadales</taxon>
        <taxon>Astrephomenaceae</taxon>
        <taxon>Astrephomene</taxon>
    </lineage>
</organism>
<evidence type="ECO:0000256" key="7">
    <source>
        <dbReference type="SAM" id="MobiDB-lite"/>
    </source>
</evidence>
<comment type="function">
    <text evidence="1">Putative transcription factor.</text>
</comment>
<dbReference type="AlphaFoldDB" id="A0AAD3DSD2"/>
<gene>
    <name evidence="9" type="ORF">Agub_g7148</name>
</gene>
<keyword evidence="6" id="KW-0539">Nucleus</keyword>
<sequence>GAFLQQQQQHQHQQGAVPQVFGRQLCQVSSHSSCGADFKPALLLAPQLPASAEVAVAAESSGVLLPPGFDTAQKPSWPWSSARPLGLQPQQQQLQPSTPGQQLQQQHEVYPQPNHHFAAQQQRQRQYLHQHPQQPSQLACTVMTATGRSVAAMVPIATAAANASSSVAGQQGEKFERLKDAYINEQLLAEISAAPWPSRQPRHPVDPWVTCRPASSTFPSAGSSEAATLASAAGTASTLRSGAALPLGAAAPVFAAPAAAVTHASVTLAGGNRQGQGFLAATSGGAMAAATIRHEAPAGVLHGTIARPAPFTLTPTAAAANIWDASPPAAPTQPQHAVPYTTAAVQSLPGGKNASSSFPLASNGSGPTSLRWLGLHVGEAGCGWADGSEGGSGGSGGGATSAAALFAPPAGDPVQLPDALLGKRVGMERTMSSTAVAATATAPDAVAITEAAAPDAGMEPCPDCRWPLLRSSATLSSAVSPLSSPLLLHPCNSGFLGFGGLGEARAVEMEEMGVGMDAEEKEDMEEVFRTDAEEPQQQEKQGKLLLLQEAEVATNSMAAAISSGGGGGRGGDLGGEPTVGGKNNSSSGKLARGAVLSKLATVFDFPASKAARLLGLSATGLKRQCRYVGIHRWPQRKLNSLQRLSSALAADVTVSEKERLSILELVAKNRADILSDPNAPLLPYLKTLRQTQYKQSHDRRVIAATAAAVAAAVAGRSAVAPAPPAGDDRN</sequence>
<evidence type="ECO:0000256" key="1">
    <source>
        <dbReference type="ARBA" id="ARBA00004049"/>
    </source>
</evidence>
<protein>
    <recommendedName>
        <fullName evidence="8">RWP-RK domain-containing protein</fullName>
    </recommendedName>
</protein>
<dbReference type="PANTHER" id="PTHR46373:SF2">
    <property type="entry name" value="RWP-RK DOMAIN-CONTAINING PROTEIN"/>
    <property type="match status" value="1"/>
</dbReference>
<evidence type="ECO:0000256" key="5">
    <source>
        <dbReference type="ARBA" id="ARBA00023163"/>
    </source>
</evidence>
<evidence type="ECO:0000256" key="2">
    <source>
        <dbReference type="ARBA" id="ARBA00023015"/>
    </source>
</evidence>
<keyword evidence="3" id="KW-0175">Coiled coil</keyword>
<dbReference type="Proteomes" id="UP001054857">
    <property type="component" value="Unassembled WGS sequence"/>
</dbReference>
<dbReference type="GO" id="GO:0003700">
    <property type="term" value="F:DNA-binding transcription factor activity"/>
    <property type="evidence" value="ECO:0007669"/>
    <property type="project" value="InterPro"/>
</dbReference>
<reference evidence="9 10" key="1">
    <citation type="journal article" date="2021" name="Sci. Rep.">
        <title>Genome sequencing of the multicellular alga Astrephomene provides insights into convergent evolution of germ-soma differentiation.</title>
        <authorList>
            <person name="Yamashita S."/>
            <person name="Yamamoto K."/>
            <person name="Matsuzaki R."/>
            <person name="Suzuki S."/>
            <person name="Yamaguchi H."/>
            <person name="Hirooka S."/>
            <person name="Minakuchi Y."/>
            <person name="Miyagishima S."/>
            <person name="Kawachi M."/>
            <person name="Toyoda A."/>
            <person name="Nozaki H."/>
        </authorList>
    </citation>
    <scope>NUCLEOTIDE SEQUENCE [LARGE SCALE GENOMIC DNA]</scope>
    <source>
        <strain evidence="9 10">NIES-4017</strain>
    </source>
</reference>
<evidence type="ECO:0000256" key="3">
    <source>
        <dbReference type="ARBA" id="ARBA00023054"/>
    </source>
</evidence>
<feature type="domain" description="RWP-RK" evidence="8">
    <location>
        <begin position="575"/>
        <end position="661"/>
    </location>
</feature>
<keyword evidence="5" id="KW-0804">Transcription</keyword>
<dbReference type="InterPro" id="IPR003035">
    <property type="entry name" value="RWP-RK_dom"/>
</dbReference>
<evidence type="ECO:0000256" key="4">
    <source>
        <dbReference type="ARBA" id="ARBA00023125"/>
    </source>
</evidence>
<evidence type="ECO:0000313" key="9">
    <source>
        <dbReference type="EMBL" id="GFR45732.1"/>
    </source>
</evidence>
<keyword evidence="10" id="KW-1185">Reference proteome</keyword>
<feature type="non-terminal residue" evidence="9">
    <location>
        <position position="1"/>
    </location>
</feature>
<feature type="compositionally biased region" description="Low complexity" evidence="7">
    <location>
        <begin position="84"/>
        <end position="106"/>
    </location>
</feature>
<accession>A0AAD3DSD2</accession>
<evidence type="ECO:0000259" key="8">
    <source>
        <dbReference type="PROSITE" id="PS51519"/>
    </source>
</evidence>
<evidence type="ECO:0000313" key="10">
    <source>
        <dbReference type="Proteomes" id="UP001054857"/>
    </source>
</evidence>
<dbReference type="GO" id="GO:0003677">
    <property type="term" value="F:DNA binding"/>
    <property type="evidence" value="ECO:0007669"/>
    <property type="project" value="UniProtKB-KW"/>
</dbReference>
<dbReference type="InterPro" id="IPR044607">
    <property type="entry name" value="RKD-like"/>
</dbReference>
<evidence type="ECO:0000256" key="6">
    <source>
        <dbReference type="ARBA" id="ARBA00023242"/>
    </source>
</evidence>
<dbReference type="EMBL" id="BMAR01000010">
    <property type="protein sequence ID" value="GFR45732.1"/>
    <property type="molecule type" value="Genomic_DNA"/>
</dbReference>
<keyword evidence="4" id="KW-0238">DNA-binding</keyword>
<feature type="compositionally biased region" description="Gly residues" evidence="7">
    <location>
        <begin position="563"/>
        <end position="578"/>
    </location>
</feature>
<dbReference type="PROSITE" id="PS51519">
    <property type="entry name" value="RWP_RK"/>
    <property type="match status" value="1"/>
</dbReference>
<feature type="region of interest" description="Disordered" evidence="7">
    <location>
        <begin position="74"/>
        <end position="107"/>
    </location>
</feature>
<keyword evidence="2" id="KW-0805">Transcription regulation</keyword>